<name>A0AAJ0HNL2_9PEZI</name>
<feature type="region of interest" description="Disordered" evidence="1">
    <location>
        <begin position="1"/>
        <end position="29"/>
    </location>
</feature>
<protein>
    <submittedName>
        <fullName evidence="2">Uncharacterized protein</fullName>
    </submittedName>
</protein>
<dbReference type="EMBL" id="JAUIQD010000003">
    <property type="protein sequence ID" value="KAK3357901.1"/>
    <property type="molecule type" value="Genomic_DNA"/>
</dbReference>
<gene>
    <name evidence="2" type="ORF">B0T25DRAFT_567157</name>
</gene>
<evidence type="ECO:0000313" key="3">
    <source>
        <dbReference type="Proteomes" id="UP001275084"/>
    </source>
</evidence>
<reference evidence="2" key="2">
    <citation type="submission" date="2023-06" db="EMBL/GenBank/DDBJ databases">
        <authorList>
            <consortium name="Lawrence Berkeley National Laboratory"/>
            <person name="Haridas S."/>
            <person name="Hensen N."/>
            <person name="Bonometti L."/>
            <person name="Westerberg I."/>
            <person name="Brannstrom I.O."/>
            <person name="Guillou S."/>
            <person name="Cros-Aarteil S."/>
            <person name="Calhoun S."/>
            <person name="Kuo A."/>
            <person name="Mondo S."/>
            <person name="Pangilinan J."/>
            <person name="Riley R."/>
            <person name="Labutti K."/>
            <person name="Andreopoulos B."/>
            <person name="Lipzen A."/>
            <person name="Chen C."/>
            <person name="Yanf M."/>
            <person name="Daum C."/>
            <person name="Ng V."/>
            <person name="Clum A."/>
            <person name="Steindorff A."/>
            <person name="Ohm R."/>
            <person name="Martin F."/>
            <person name="Silar P."/>
            <person name="Natvig D."/>
            <person name="Lalanne C."/>
            <person name="Gautier V."/>
            <person name="Ament-Velasquez S.L."/>
            <person name="Kruys A."/>
            <person name="Hutchinson M.I."/>
            <person name="Powell A.J."/>
            <person name="Barry K."/>
            <person name="Miller A.N."/>
            <person name="Grigoriev I.V."/>
            <person name="Debuchy R."/>
            <person name="Gladieux P."/>
            <person name="Thoren M.H."/>
            <person name="Johannesson H."/>
        </authorList>
    </citation>
    <scope>NUCLEOTIDE SEQUENCE</scope>
    <source>
        <strain evidence="2">CBS 955.72</strain>
    </source>
</reference>
<reference evidence="2" key="1">
    <citation type="journal article" date="2023" name="Mol. Phylogenet. Evol.">
        <title>Genome-scale phylogeny and comparative genomics of the fungal order Sordariales.</title>
        <authorList>
            <person name="Hensen N."/>
            <person name="Bonometti L."/>
            <person name="Westerberg I."/>
            <person name="Brannstrom I.O."/>
            <person name="Guillou S."/>
            <person name="Cros-Aarteil S."/>
            <person name="Calhoun S."/>
            <person name="Haridas S."/>
            <person name="Kuo A."/>
            <person name="Mondo S."/>
            <person name="Pangilinan J."/>
            <person name="Riley R."/>
            <person name="LaButti K."/>
            <person name="Andreopoulos B."/>
            <person name="Lipzen A."/>
            <person name="Chen C."/>
            <person name="Yan M."/>
            <person name="Daum C."/>
            <person name="Ng V."/>
            <person name="Clum A."/>
            <person name="Steindorff A."/>
            <person name="Ohm R.A."/>
            <person name="Martin F."/>
            <person name="Silar P."/>
            <person name="Natvig D.O."/>
            <person name="Lalanne C."/>
            <person name="Gautier V."/>
            <person name="Ament-Velasquez S.L."/>
            <person name="Kruys A."/>
            <person name="Hutchinson M.I."/>
            <person name="Powell A.J."/>
            <person name="Barry K."/>
            <person name="Miller A.N."/>
            <person name="Grigoriev I.V."/>
            <person name="Debuchy R."/>
            <person name="Gladieux P."/>
            <person name="Hiltunen Thoren M."/>
            <person name="Johannesson H."/>
        </authorList>
    </citation>
    <scope>NUCLEOTIDE SEQUENCE</scope>
    <source>
        <strain evidence="2">CBS 955.72</strain>
    </source>
</reference>
<comment type="caution">
    <text evidence="2">The sequence shown here is derived from an EMBL/GenBank/DDBJ whole genome shotgun (WGS) entry which is preliminary data.</text>
</comment>
<evidence type="ECO:0000313" key="2">
    <source>
        <dbReference type="EMBL" id="KAK3357901.1"/>
    </source>
</evidence>
<accession>A0AAJ0HNL2</accession>
<organism evidence="2 3">
    <name type="scientific">Lasiosphaeria hispida</name>
    <dbReference type="NCBI Taxonomy" id="260671"/>
    <lineage>
        <taxon>Eukaryota</taxon>
        <taxon>Fungi</taxon>
        <taxon>Dikarya</taxon>
        <taxon>Ascomycota</taxon>
        <taxon>Pezizomycotina</taxon>
        <taxon>Sordariomycetes</taxon>
        <taxon>Sordariomycetidae</taxon>
        <taxon>Sordariales</taxon>
        <taxon>Lasiosphaeriaceae</taxon>
        <taxon>Lasiosphaeria</taxon>
    </lineage>
</organism>
<sequence length="92" mass="10103">MIPPTNMHLSTAPIHRSSSRCSPASRRTADPKQMQINLYTGRHCSAYTGEVAVAWANKMGSNGKNCFNYNRAIWGQHGDNNCGGALFARGEY</sequence>
<dbReference type="AlphaFoldDB" id="A0AAJ0HNL2"/>
<keyword evidence="3" id="KW-1185">Reference proteome</keyword>
<proteinExistence type="predicted"/>
<dbReference type="Proteomes" id="UP001275084">
    <property type="component" value="Unassembled WGS sequence"/>
</dbReference>
<evidence type="ECO:0000256" key="1">
    <source>
        <dbReference type="SAM" id="MobiDB-lite"/>
    </source>
</evidence>